<organism evidence="1 2">
    <name type="scientific">Hygrophoropsis aurantiaca</name>
    <dbReference type="NCBI Taxonomy" id="72124"/>
    <lineage>
        <taxon>Eukaryota</taxon>
        <taxon>Fungi</taxon>
        <taxon>Dikarya</taxon>
        <taxon>Basidiomycota</taxon>
        <taxon>Agaricomycotina</taxon>
        <taxon>Agaricomycetes</taxon>
        <taxon>Agaricomycetidae</taxon>
        <taxon>Boletales</taxon>
        <taxon>Coniophorineae</taxon>
        <taxon>Hygrophoropsidaceae</taxon>
        <taxon>Hygrophoropsis</taxon>
    </lineage>
</organism>
<gene>
    <name evidence="1" type="ORF">BJ138DRAFT_1094455</name>
</gene>
<sequence length="231" mass="26317">MPEPYPRWAGDYYQAPYNPHVYVPPAYYNHPYYAPQPHVQPQPQPQPQPHNWQAFLDRQRSSKYPHLNPALAADMTHVRYDLRKAPASGMLFSTYQQVAQTPALDRPTLELRVVSKAFPWTIDIKVAAPAVVMCGAVWDAMYKMLQEPIADSEWGLAIHDKTHREAIEKAAKARQDAAKGADGEKKLKRIDWLGEATVFKGLERDEEFEKRRLLPGTAAVAETWVVKFGKP</sequence>
<dbReference type="EMBL" id="MU268059">
    <property type="protein sequence ID" value="KAH7906166.1"/>
    <property type="molecule type" value="Genomic_DNA"/>
</dbReference>
<protein>
    <submittedName>
        <fullName evidence="1">Uncharacterized protein</fullName>
    </submittedName>
</protein>
<accession>A0ACB7ZYZ4</accession>
<comment type="caution">
    <text evidence="1">The sequence shown here is derived from an EMBL/GenBank/DDBJ whole genome shotgun (WGS) entry which is preliminary data.</text>
</comment>
<keyword evidence="2" id="KW-1185">Reference proteome</keyword>
<dbReference type="Proteomes" id="UP000790377">
    <property type="component" value="Unassembled WGS sequence"/>
</dbReference>
<evidence type="ECO:0000313" key="2">
    <source>
        <dbReference type="Proteomes" id="UP000790377"/>
    </source>
</evidence>
<reference evidence="1" key="1">
    <citation type="journal article" date="2021" name="New Phytol.">
        <title>Evolutionary innovations through gain and loss of genes in the ectomycorrhizal Boletales.</title>
        <authorList>
            <person name="Wu G."/>
            <person name="Miyauchi S."/>
            <person name="Morin E."/>
            <person name="Kuo A."/>
            <person name="Drula E."/>
            <person name="Varga T."/>
            <person name="Kohler A."/>
            <person name="Feng B."/>
            <person name="Cao Y."/>
            <person name="Lipzen A."/>
            <person name="Daum C."/>
            <person name="Hundley H."/>
            <person name="Pangilinan J."/>
            <person name="Johnson J."/>
            <person name="Barry K."/>
            <person name="LaButti K."/>
            <person name="Ng V."/>
            <person name="Ahrendt S."/>
            <person name="Min B."/>
            <person name="Choi I.G."/>
            <person name="Park H."/>
            <person name="Plett J.M."/>
            <person name="Magnuson J."/>
            <person name="Spatafora J.W."/>
            <person name="Nagy L.G."/>
            <person name="Henrissat B."/>
            <person name="Grigoriev I.V."/>
            <person name="Yang Z.L."/>
            <person name="Xu J."/>
            <person name="Martin F.M."/>
        </authorList>
    </citation>
    <scope>NUCLEOTIDE SEQUENCE</scope>
    <source>
        <strain evidence="1">ATCC 28755</strain>
    </source>
</reference>
<evidence type="ECO:0000313" key="1">
    <source>
        <dbReference type="EMBL" id="KAH7906166.1"/>
    </source>
</evidence>
<proteinExistence type="predicted"/>
<name>A0ACB7ZYZ4_9AGAM</name>